<evidence type="ECO:0000256" key="1">
    <source>
        <dbReference type="ARBA" id="ARBA00004651"/>
    </source>
</evidence>
<keyword evidence="3" id="KW-1003">Cell membrane</keyword>
<dbReference type="InterPro" id="IPR011066">
    <property type="entry name" value="MscS_channel_C_sf"/>
</dbReference>
<dbReference type="Pfam" id="PF21082">
    <property type="entry name" value="MS_channel_3rd"/>
    <property type="match status" value="1"/>
</dbReference>
<protein>
    <submittedName>
        <fullName evidence="11">Mechanosensitive ion channel family protein</fullName>
    </submittedName>
</protein>
<feature type="transmembrane region" description="Helical" evidence="8">
    <location>
        <begin position="50"/>
        <end position="74"/>
    </location>
</feature>
<dbReference type="EMBL" id="JBHRYF010000008">
    <property type="protein sequence ID" value="MFC3660131.1"/>
    <property type="molecule type" value="Genomic_DNA"/>
</dbReference>
<dbReference type="SUPFAM" id="SSF82861">
    <property type="entry name" value="Mechanosensitive channel protein MscS (YggB), transmembrane region"/>
    <property type="match status" value="1"/>
</dbReference>
<dbReference type="RefSeq" id="WP_386709037.1">
    <property type="nucleotide sequence ID" value="NZ_JBHRYF010000008.1"/>
</dbReference>
<feature type="transmembrane region" description="Helical" evidence="8">
    <location>
        <begin position="95"/>
        <end position="114"/>
    </location>
</feature>
<dbReference type="Gene3D" id="3.30.70.100">
    <property type="match status" value="1"/>
</dbReference>
<reference evidence="12" key="1">
    <citation type="journal article" date="2019" name="Int. J. Syst. Evol. Microbiol.">
        <title>The Global Catalogue of Microorganisms (GCM) 10K type strain sequencing project: providing services to taxonomists for standard genome sequencing and annotation.</title>
        <authorList>
            <consortium name="The Broad Institute Genomics Platform"/>
            <consortium name="The Broad Institute Genome Sequencing Center for Infectious Disease"/>
            <person name="Wu L."/>
            <person name="Ma J."/>
        </authorList>
    </citation>
    <scope>NUCLEOTIDE SEQUENCE [LARGE SCALE GENOMIC DNA]</scope>
    <source>
        <strain evidence="12">KCTC 42211</strain>
    </source>
</reference>
<dbReference type="InterPro" id="IPR010920">
    <property type="entry name" value="LSM_dom_sf"/>
</dbReference>
<dbReference type="Gene3D" id="2.30.30.60">
    <property type="match status" value="1"/>
</dbReference>
<dbReference type="Pfam" id="PF00924">
    <property type="entry name" value="MS_channel_2nd"/>
    <property type="match status" value="1"/>
</dbReference>
<name>A0ABV7UTF6_9GAMM</name>
<evidence type="ECO:0000259" key="9">
    <source>
        <dbReference type="Pfam" id="PF00924"/>
    </source>
</evidence>
<dbReference type="PANTHER" id="PTHR30347:SF1">
    <property type="entry name" value="MECHANOSENSITIVE CHANNEL MSCK"/>
    <property type="match status" value="1"/>
</dbReference>
<keyword evidence="12" id="KW-1185">Reference proteome</keyword>
<comment type="caution">
    <text evidence="11">The sequence shown here is derived from an EMBL/GenBank/DDBJ whole genome shotgun (WGS) entry which is preliminary data.</text>
</comment>
<feature type="transmembrane region" description="Helical" evidence="8">
    <location>
        <begin position="120"/>
        <end position="149"/>
    </location>
</feature>
<dbReference type="Proteomes" id="UP001595724">
    <property type="component" value="Unassembled WGS sequence"/>
</dbReference>
<evidence type="ECO:0000256" key="3">
    <source>
        <dbReference type="ARBA" id="ARBA00022475"/>
    </source>
</evidence>
<evidence type="ECO:0000256" key="5">
    <source>
        <dbReference type="ARBA" id="ARBA00022989"/>
    </source>
</evidence>
<organism evidence="11 12">
    <name type="scientific">Luteimonas notoginsengisoli</name>
    <dbReference type="NCBI Taxonomy" id="1578200"/>
    <lineage>
        <taxon>Bacteria</taxon>
        <taxon>Pseudomonadati</taxon>
        <taxon>Pseudomonadota</taxon>
        <taxon>Gammaproteobacteria</taxon>
        <taxon>Lysobacterales</taxon>
        <taxon>Lysobacteraceae</taxon>
        <taxon>Luteimonas</taxon>
    </lineage>
</organism>
<dbReference type="InterPro" id="IPR011014">
    <property type="entry name" value="MscS_channel_TM-2"/>
</dbReference>
<feature type="domain" description="Mechanosensitive ion channel MscS" evidence="9">
    <location>
        <begin position="137"/>
        <end position="204"/>
    </location>
</feature>
<evidence type="ECO:0000256" key="6">
    <source>
        <dbReference type="ARBA" id="ARBA00023136"/>
    </source>
</evidence>
<evidence type="ECO:0000313" key="11">
    <source>
        <dbReference type="EMBL" id="MFC3660131.1"/>
    </source>
</evidence>
<dbReference type="SUPFAM" id="SSF50182">
    <property type="entry name" value="Sm-like ribonucleoproteins"/>
    <property type="match status" value="1"/>
</dbReference>
<dbReference type="InterPro" id="IPR049278">
    <property type="entry name" value="MS_channel_C"/>
</dbReference>
<dbReference type="SUPFAM" id="SSF82689">
    <property type="entry name" value="Mechanosensitive channel protein MscS (YggB), C-terminal domain"/>
    <property type="match status" value="1"/>
</dbReference>
<evidence type="ECO:0000256" key="7">
    <source>
        <dbReference type="SAM" id="MobiDB-lite"/>
    </source>
</evidence>
<gene>
    <name evidence="11" type="ORF">ACFOM9_08650</name>
</gene>
<comment type="subcellular location">
    <subcellularLocation>
        <location evidence="1">Cell membrane</location>
        <topology evidence="1">Multi-pass membrane protein</topology>
    </subcellularLocation>
</comment>
<keyword evidence="6 8" id="KW-0472">Membrane</keyword>
<keyword evidence="4 8" id="KW-0812">Transmembrane</keyword>
<comment type="similarity">
    <text evidence="2">Belongs to the MscS (TC 1.A.23) family.</text>
</comment>
<evidence type="ECO:0000259" key="10">
    <source>
        <dbReference type="Pfam" id="PF21082"/>
    </source>
</evidence>
<proteinExistence type="inferred from homology"/>
<keyword evidence="5 8" id="KW-1133">Transmembrane helix</keyword>
<evidence type="ECO:0000313" key="12">
    <source>
        <dbReference type="Proteomes" id="UP001595724"/>
    </source>
</evidence>
<dbReference type="PANTHER" id="PTHR30347">
    <property type="entry name" value="POTASSIUM CHANNEL RELATED"/>
    <property type="match status" value="1"/>
</dbReference>
<dbReference type="InterPro" id="IPR023408">
    <property type="entry name" value="MscS_beta-dom_sf"/>
</dbReference>
<dbReference type="PROSITE" id="PS01246">
    <property type="entry name" value="UPF0003"/>
    <property type="match status" value="1"/>
</dbReference>
<evidence type="ECO:0000256" key="4">
    <source>
        <dbReference type="ARBA" id="ARBA00022692"/>
    </source>
</evidence>
<evidence type="ECO:0000256" key="2">
    <source>
        <dbReference type="ARBA" id="ARBA00008017"/>
    </source>
</evidence>
<feature type="compositionally biased region" description="Basic and acidic residues" evidence="7">
    <location>
        <begin position="356"/>
        <end position="375"/>
    </location>
</feature>
<accession>A0ABV7UTF6</accession>
<dbReference type="InterPro" id="IPR006685">
    <property type="entry name" value="MscS_channel_2nd"/>
</dbReference>
<evidence type="ECO:0000256" key="8">
    <source>
        <dbReference type="SAM" id="Phobius"/>
    </source>
</evidence>
<feature type="domain" description="Mechanosensitive ion channel MscS C-terminal" evidence="10">
    <location>
        <begin position="212"/>
        <end position="298"/>
    </location>
</feature>
<sequence>MPSIVAQAAPGTAGERVRDAAGAAVNRGWDDLGPVLDFHLLRASGLDVTVGGLIAAVLVIGLTWLVSALVRRAVNRFGDRHQGVNRAALYAVSRLIHYVLLLAGILLAMDFAGISLGKFALFASAVGVGLGFGLQAIFGNFIAGLVLLFDRSLKVGDFVELDSATRGTVRAINIRATRIITNDNIGVLVPNSEFVNGRVVNWTHRSVNRRIRVPFRVAFGVDKELVKKAALEAAARVPFTLATEGEKRPQVWLVAYGESGVEFLLVVWLTGAAARRNVAIQAAYLWELDSSLKEHGIEVPVPQRDLRVRSAFGLEGERAMQRLLHERVHPEPVAAGTGTVAPAERRALSGNDASEDTQRQIAEDEALRLQAEREAALSPPSKAGPARGRLPPEE</sequence>
<dbReference type="InterPro" id="IPR006686">
    <property type="entry name" value="MscS_channel_CS"/>
</dbReference>
<feature type="region of interest" description="Disordered" evidence="7">
    <location>
        <begin position="329"/>
        <end position="394"/>
    </location>
</feature>
<dbReference type="InterPro" id="IPR052702">
    <property type="entry name" value="MscS-like_channel"/>
</dbReference>
<dbReference type="Gene3D" id="1.10.287.1260">
    <property type="match status" value="1"/>
</dbReference>